<proteinExistence type="predicted"/>
<gene>
    <name evidence="1" type="ORF">QE210_20085</name>
</gene>
<name>A0AA95H0D5_9GAMM</name>
<evidence type="ECO:0000313" key="2">
    <source>
        <dbReference type="Proteomes" id="UP001177595"/>
    </source>
</evidence>
<reference evidence="1" key="1">
    <citation type="submission" date="2023-04" db="EMBL/GenBank/DDBJ databases">
        <title>Genome dynamics across the evolutionary transition to endosymbiosis.</title>
        <authorList>
            <person name="Siozios S."/>
            <person name="Nadal-Jimenez P."/>
            <person name="Azagi T."/>
            <person name="Sprong H."/>
            <person name="Frost C.L."/>
            <person name="Parratt S.R."/>
            <person name="Taylor G."/>
            <person name="Brettell L."/>
            <person name="Lew K.C."/>
            <person name="Croft L."/>
            <person name="King K.C."/>
            <person name="Brockhurst M.A."/>
            <person name="Hypsa V."/>
            <person name="Novakova E."/>
            <person name="Darby A.C."/>
            <person name="Hurst G.D.D."/>
        </authorList>
    </citation>
    <scope>NUCLEOTIDE SEQUENCE</scope>
    <source>
        <strain evidence="1">APv</strain>
        <plasmid evidence="1">paPv5</plasmid>
    </source>
</reference>
<sequence length="185" mass="21422">MNNTKTFKSAYLPLFERVCVFMGSGWRINKLHQDEEHLIKLMNPTLKNYSIVCRREKDRIMIYGSVDYYHYRYGKLAKCSVSLTRNASAIAEDIKRKVLITAVDEINKANEYHQKEQEKKEQKRILKGMLAQQVKLESYYNAITGIVASSGIHGKVKEGYDGYNLKLYKLNTEQLIKIVGFVSTL</sequence>
<dbReference type="Proteomes" id="UP001177595">
    <property type="component" value="Plasmid paPv5"/>
</dbReference>
<evidence type="ECO:0000313" key="1">
    <source>
        <dbReference type="EMBL" id="WGM03722.1"/>
    </source>
</evidence>
<accession>A0AA95H0D5</accession>
<geneLocation type="plasmid" evidence="1 2">
    <name>paPv5</name>
</geneLocation>
<dbReference type="AlphaFoldDB" id="A0AA95H0D5"/>
<protein>
    <submittedName>
        <fullName evidence="1">Uncharacterized protein</fullName>
    </submittedName>
</protein>
<dbReference type="EMBL" id="CP123509">
    <property type="protein sequence ID" value="WGM03722.1"/>
    <property type="molecule type" value="Genomic_DNA"/>
</dbReference>
<organism evidence="1 2">
    <name type="scientific">Arsenophonus nasoniae</name>
    <name type="common">son-killer infecting Nasonia vitripennis</name>
    <dbReference type="NCBI Taxonomy" id="638"/>
    <lineage>
        <taxon>Bacteria</taxon>
        <taxon>Pseudomonadati</taxon>
        <taxon>Pseudomonadota</taxon>
        <taxon>Gammaproteobacteria</taxon>
        <taxon>Enterobacterales</taxon>
        <taxon>Morganellaceae</taxon>
        <taxon>Arsenophonus</taxon>
    </lineage>
</organism>
<keyword evidence="1" id="KW-0614">Plasmid</keyword>
<dbReference type="RefSeq" id="WP_280626970.1">
    <property type="nucleotide sequence ID" value="NZ_CP123509.1"/>
</dbReference>